<evidence type="ECO:0000313" key="3">
    <source>
        <dbReference type="Proteomes" id="UP000077875"/>
    </source>
</evidence>
<dbReference type="NCBIfam" id="TIGR01493">
    <property type="entry name" value="HAD-SF-IA-v2"/>
    <property type="match status" value="1"/>
</dbReference>
<dbReference type="InterPro" id="IPR006439">
    <property type="entry name" value="HAD-SF_hydro_IA"/>
</dbReference>
<accession>A0A172YCA0</accession>
<gene>
    <name evidence="2" type="ORF">A5892_04850</name>
</gene>
<proteinExistence type="predicted"/>
<evidence type="ECO:0000256" key="1">
    <source>
        <dbReference type="ARBA" id="ARBA00022801"/>
    </source>
</evidence>
<dbReference type="RefSeq" id="WP_064121843.1">
    <property type="nucleotide sequence ID" value="NZ_CP015243.1"/>
</dbReference>
<dbReference type="SFLD" id="SFLDG01129">
    <property type="entry name" value="C1.5:_HAD__Beta-PGM__Phosphata"/>
    <property type="match status" value="1"/>
</dbReference>
<dbReference type="InterPro" id="IPR036412">
    <property type="entry name" value="HAD-like_sf"/>
</dbReference>
<dbReference type="STRING" id="376489.A5892_04850"/>
<dbReference type="Gene3D" id="3.40.50.1000">
    <property type="entry name" value="HAD superfamily/HAD-like"/>
    <property type="match status" value="1"/>
</dbReference>
<dbReference type="PANTHER" id="PTHR43316">
    <property type="entry name" value="HYDROLASE, HALOACID DELAHOGENASE-RELATED"/>
    <property type="match status" value="1"/>
</dbReference>
<dbReference type="GO" id="GO:0019120">
    <property type="term" value="F:hydrolase activity, acting on acid halide bonds, in C-halide compounds"/>
    <property type="evidence" value="ECO:0007669"/>
    <property type="project" value="InterPro"/>
</dbReference>
<dbReference type="SUPFAM" id="SSF56784">
    <property type="entry name" value="HAD-like"/>
    <property type="match status" value="1"/>
</dbReference>
<keyword evidence="3" id="KW-1185">Reference proteome</keyword>
<name>A0A172YCA0_9GAMM</name>
<evidence type="ECO:0000313" key="2">
    <source>
        <dbReference type="EMBL" id="ANF56879.1"/>
    </source>
</evidence>
<reference evidence="2 3" key="1">
    <citation type="submission" date="2016-04" db="EMBL/GenBank/DDBJ databases">
        <title>Complete Genome Sequence of Halotalea alkalilenta IHB B 13600.</title>
        <authorList>
            <person name="Swarnkar M.K."/>
            <person name="Sharma A."/>
            <person name="Kaushal K."/>
            <person name="Soni R."/>
            <person name="Rana S."/>
            <person name="Singh A.K."/>
            <person name="Gulati A."/>
        </authorList>
    </citation>
    <scope>NUCLEOTIDE SEQUENCE [LARGE SCALE GENOMIC DNA]</scope>
    <source>
        <strain evidence="2 3">IHB B 13600</strain>
    </source>
</reference>
<dbReference type="KEGG" id="haa:A5892_04850"/>
<dbReference type="InterPro" id="IPR023214">
    <property type="entry name" value="HAD_sf"/>
</dbReference>
<dbReference type="CDD" id="cd02588">
    <property type="entry name" value="HAD_L2-DEX"/>
    <property type="match status" value="1"/>
</dbReference>
<dbReference type="SFLD" id="SFLDS00003">
    <property type="entry name" value="Haloacid_Dehalogenase"/>
    <property type="match status" value="1"/>
</dbReference>
<protein>
    <submittedName>
        <fullName evidence="2">Dehalogenase</fullName>
    </submittedName>
</protein>
<keyword evidence="1" id="KW-0378">Hydrolase</keyword>
<sequence length="224" mass="25480">MSEIMRPKFITFDCYGTLTNFQMATMTREIFAERIPEPARMERFVRDFGAYRFDEVLGPWKPYVEVVKGALERTCKRWGIDYIDADGQRYYDAVPTWGPHPDVIEGLSKIADKIPLVIYSNACDDQIMSNVAKLEVPFHKVFTADTFKVYKPRLAAFEAMIDTLGCNPEDLLHVSSSFRYDLMSAHFMGIKDKAFVARNHEPYAPGYGATEIADIRGLPALVGL</sequence>
<organism evidence="2 3">
    <name type="scientific">Halotalea alkalilenta</name>
    <dbReference type="NCBI Taxonomy" id="376489"/>
    <lineage>
        <taxon>Bacteria</taxon>
        <taxon>Pseudomonadati</taxon>
        <taxon>Pseudomonadota</taxon>
        <taxon>Gammaproteobacteria</taxon>
        <taxon>Oceanospirillales</taxon>
        <taxon>Halomonadaceae</taxon>
        <taxon>Halotalea</taxon>
    </lineage>
</organism>
<dbReference type="EMBL" id="CP015243">
    <property type="protein sequence ID" value="ANF56879.1"/>
    <property type="molecule type" value="Genomic_DNA"/>
</dbReference>
<dbReference type="Pfam" id="PF00702">
    <property type="entry name" value="Hydrolase"/>
    <property type="match status" value="1"/>
</dbReference>
<dbReference type="AlphaFoldDB" id="A0A172YCA0"/>
<dbReference type="InterPro" id="IPR051540">
    <property type="entry name" value="S-2-haloacid_dehalogenase"/>
</dbReference>
<dbReference type="NCBIfam" id="TIGR01428">
    <property type="entry name" value="HAD_type_II"/>
    <property type="match status" value="1"/>
</dbReference>
<dbReference type="InterPro" id="IPR006328">
    <property type="entry name" value="2-HAD"/>
</dbReference>
<dbReference type="Proteomes" id="UP000077875">
    <property type="component" value="Chromosome"/>
</dbReference>
<dbReference type="PANTHER" id="PTHR43316:SF9">
    <property type="entry name" value="ACID DEHALOGENASE, PUTATIVE (AFU_ORTHOLOGUE AFUA_6G14460)-RELATED"/>
    <property type="match status" value="1"/>
</dbReference>
<dbReference type="Gene3D" id="1.10.150.750">
    <property type="match status" value="1"/>
</dbReference>